<evidence type="ECO:0000256" key="17">
    <source>
        <dbReference type="ARBA" id="ARBA00049551"/>
    </source>
</evidence>
<keyword evidence="7 18" id="KW-0679">Respiratory chain</keyword>
<evidence type="ECO:0000256" key="1">
    <source>
        <dbReference type="ARBA" id="ARBA00003257"/>
    </source>
</evidence>
<feature type="transmembrane region" description="Helical" evidence="18">
    <location>
        <begin position="177"/>
        <end position="210"/>
    </location>
</feature>
<evidence type="ECO:0000256" key="15">
    <source>
        <dbReference type="ARBA" id="ARBA00023128"/>
    </source>
</evidence>
<dbReference type="GO" id="GO:0008137">
    <property type="term" value="F:NADH dehydrogenase (ubiquinone) activity"/>
    <property type="evidence" value="ECO:0007669"/>
    <property type="project" value="UniProtKB-EC"/>
</dbReference>
<keyword evidence="8 18" id="KW-0812">Transmembrane</keyword>
<protein>
    <recommendedName>
        <fullName evidence="5 18">NADH-ubiquinone oxidoreductase chain 2</fullName>
        <ecNumber evidence="4 18">7.1.1.2</ecNumber>
    </recommendedName>
</protein>
<keyword evidence="14 18" id="KW-0830">Ubiquinone</keyword>
<keyword evidence="11 18" id="KW-0249">Electron transport</keyword>
<keyword evidence="6" id="KW-0813">Transport</keyword>
<organism evidence="20">
    <name type="scientific">Nurudea shiraii</name>
    <dbReference type="NCBI Taxonomy" id="196481"/>
    <lineage>
        <taxon>Eukaryota</taxon>
        <taxon>Metazoa</taxon>
        <taxon>Ecdysozoa</taxon>
        <taxon>Arthropoda</taxon>
        <taxon>Hexapoda</taxon>
        <taxon>Insecta</taxon>
        <taxon>Pterygota</taxon>
        <taxon>Neoptera</taxon>
        <taxon>Paraneoptera</taxon>
        <taxon>Hemiptera</taxon>
        <taxon>Sternorrhyncha</taxon>
        <taxon>Aphidomorpha</taxon>
        <taxon>Aphidoidea</taxon>
        <taxon>Aphididae</taxon>
        <taxon>Eriosomatinae</taxon>
        <taxon>Fordini</taxon>
        <taxon>Nurudea</taxon>
    </lineage>
</organism>
<comment type="function">
    <text evidence="18">Core subunit of the mitochondrial membrane respiratory chain NADH dehydrogenase (Complex I) which catalyzes electron transfer from NADH through the respiratory chain, using ubiquinone as an electron acceptor. Essential for the catalytic activity and assembly of complex I.</text>
</comment>
<evidence type="ECO:0000256" key="12">
    <source>
        <dbReference type="ARBA" id="ARBA00022989"/>
    </source>
</evidence>
<dbReference type="CTD" id="4536"/>
<feature type="transmembrane region" description="Helical" evidence="18">
    <location>
        <begin position="60"/>
        <end position="84"/>
    </location>
</feature>
<proteinExistence type="inferred from homology"/>
<dbReference type="AlphaFoldDB" id="A0A1Z1MW17"/>
<gene>
    <name evidence="20" type="primary">ND2</name>
</gene>
<evidence type="ECO:0000256" key="5">
    <source>
        <dbReference type="ARBA" id="ARBA00021008"/>
    </source>
</evidence>
<evidence type="ECO:0000256" key="13">
    <source>
        <dbReference type="ARBA" id="ARBA00023027"/>
    </source>
</evidence>
<keyword evidence="10 18" id="KW-1278">Translocase</keyword>
<name>A0A1Z1MW17_9HEMI</name>
<dbReference type="PANTHER" id="PTHR46552">
    <property type="entry name" value="NADH-UBIQUINONE OXIDOREDUCTASE CHAIN 2"/>
    <property type="match status" value="1"/>
</dbReference>
<evidence type="ECO:0000256" key="7">
    <source>
        <dbReference type="ARBA" id="ARBA00022660"/>
    </source>
</evidence>
<evidence type="ECO:0000256" key="10">
    <source>
        <dbReference type="ARBA" id="ARBA00022967"/>
    </source>
</evidence>
<evidence type="ECO:0000256" key="4">
    <source>
        <dbReference type="ARBA" id="ARBA00012944"/>
    </source>
</evidence>
<evidence type="ECO:0000256" key="14">
    <source>
        <dbReference type="ARBA" id="ARBA00023075"/>
    </source>
</evidence>
<keyword evidence="16 18" id="KW-0472">Membrane</keyword>
<dbReference type="PRINTS" id="PR01436">
    <property type="entry name" value="NADHDHGNASE2"/>
</dbReference>
<accession>A0A1Z1MW17</accession>
<sequence>MNLNLTKIIFITLMMFSSLISISSSNWLSMWMGLELNLFTFIPILNFKMSIYSIESTMKYFLIQAFASIILLMFLINQSLFFLIHINMMIIIPLLMKLSLMPFHLWLPSMIEGLNWMSCFLLMTWQKITPMIMISYLNLNKLFILFIVMISLNNLFGMNQNSLRKILAMSSINNSSWMLIMILINEILWIHYFMIYSILNMMIMYILWIYKINYINQLKFFNFNFFLKMNMLMLILSIMGLPPMLGFMMKWMLIKMLIYNKMIIILMLLISLTILNLYFYLKLTYFLLFNFNLFNKWYLQNKKNNNFNNILFMNFFSLFINYLIFF</sequence>
<comment type="subcellular location">
    <subcellularLocation>
        <location evidence="2 18">Mitochondrion inner membrane</location>
        <topology evidence="2 18">Multi-pass membrane protein</topology>
    </subcellularLocation>
</comment>
<evidence type="ECO:0000256" key="18">
    <source>
        <dbReference type="RuleBase" id="RU003403"/>
    </source>
</evidence>
<evidence type="ECO:0000256" key="16">
    <source>
        <dbReference type="ARBA" id="ARBA00023136"/>
    </source>
</evidence>
<feature type="domain" description="NADH:quinone oxidoreductase/Mrp antiporter transmembrane" evidence="19">
    <location>
        <begin position="24"/>
        <end position="272"/>
    </location>
</feature>
<dbReference type="InterPro" id="IPR050175">
    <property type="entry name" value="Complex_I_Subunit_2"/>
</dbReference>
<evidence type="ECO:0000256" key="3">
    <source>
        <dbReference type="ARBA" id="ARBA00007012"/>
    </source>
</evidence>
<evidence type="ECO:0000313" key="20">
    <source>
        <dbReference type="EMBL" id="ARW70209.1"/>
    </source>
</evidence>
<feature type="transmembrane region" description="Helical" evidence="18">
    <location>
        <begin position="263"/>
        <end position="287"/>
    </location>
</feature>
<dbReference type="EC" id="7.1.1.2" evidence="4 18"/>
<dbReference type="GeneID" id="33362657"/>
<comment type="similarity">
    <text evidence="3 18">Belongs to the complex I subunit 2 family.</text>
</comment>
<keyword evidence="13 18" id="KW-0520">NAD</keyword>
<dbReference type="PANTHER" id="PTHR46552:SF1">
    <property type="entry name" value="NADH-UBIQUINONE OXIDOREDUCTASE CHAIN 2"/>
    <property type="match status" value="1"/>
</dbReference>
<geneLocation type="mitochondrion" evidence="20"/>
<keyword evidence="9 18" id="KW-0999">Mitochondrion inner membrane</keyword>
<feature type="transmembrane region" description="Helical" evidence="18">
    <location>
        <begin position="6"/>
        <end position="24"/>
    </location>
</feature>
<keyword evidence="15 18" id="KW-0496">Mitochondrion</keyword>
<evidence type="ECO:0000256" key="9">
    <source>
        <dbReference type="ARBA" id="ARBA00022792"/>
    </source>
</evidence>
<keyword evidence="12 18" id="KW-1133">Transmembrane helix</keyword>
<feature type="transmembrane region" description="Helical" evidence="18">
    <location>
        <begin position="307"/>
        <end position="325"/>
    </location>
</feature>
<comment type="catalytic activity">
    <reaction evidence="17 18">
        <text>a ubiquinone + NADH + 5 H(+)(in) = a ubiquinol + NAD(+) + 4 H(+)(out)</text>
        <dbReference type="Rhea" id="RHEA:29091"/>
        <dbReference type="Rhea" id="RHEA-COMP:9565"/>
        <dbReference type="Rhea" id="RHEA-COMP:9566"/>
        <dbReference type="ChEBI" id="CHEBI:15378"/>
        <dbReference type="ChEBI" id="CHEBI:16389"/>
        <dbReference type="ChEBI" id="CHEBI:17976"/>
        <dbReference type="ChEBI" id="CHEBI:57540"/>
        <dbReference type="ChEBI" id="CHEBI:57945"/>
        <dbReference type="EC" id="7.1.1.2"/>
    </reaction>
</comment>
<evidence type="ECO:0000256" key="6">
    <source>
        <dbReference type="ARBA" id="ARBA00022448"/>
    </source>
</evidence>
<feature type="transmembrane region" description="Helical" evidence="18">
    <location>
        <begin position="230"/>
        <end position="251"/>
    </location>
</feature>
<evidence type="ECO:0000259" key="19">
    <source>
        <dbReference type="Pfam" id="PF00361"/>
    </source>
</evidence>
<evidence type="ECO:0000256" key="2">
    <source>
        <dbReference type="ARBA" id="ARBA00004448"/>
    </source>
</evidence>
<feature type="transmembrane region" description="Helical" evidence="18">
    <location>
        <begin position="131"/>
        <end position="156"/>
    </location>
</feature>
<dbReference type="Pfam" id="PF00361">
    <property type="entry name" value="Proton_antipo_M"/>
    <property type="match status" value="1"/>
</dbReference>
<evidence type="ECO:0000256" key="11">
    <source>
        <dbReference type="ARBA" id="ARBA00022982"/>
    </source>
</evidence>
<dbReference type="InterPro" id="IPR003917">
    <property type="entry name" value="NADH_UbQ_OxRdtase_chain2"/>
</dbReference>
<reference evidence="20" key="1">
    <citation type="journal article" date="2017" name="Mol. Phylogenet. Evol.">
        <title>Another look at the phylogenetic relationships and intercontinental biogeography of eastern Asian - North American Rhus gall aphids (Hemiptera: Aphididae: Eriosomatinae): Evidence from mitogenome sequences via genome skimming.</title>
        <authorList>
            <person name="Ren Z."/>
            <person name="Harris A.J."/>
            <person name="Dikow R.B."/>
            <person name="Ma E."/>
            <person name="Zhong Y."/>
            <person name="Wen J."/>
        </authorList>
    </citation>
    <scope>NUCLEOTIDE SEQUENCE</scope>
</reference>
<dbReference type="InterPro" id="IPR001750">
    <property type="entry name" value="ND/Mrp_TM"/>
</dbReference>
<evidence type="ECO:0000256" key="8">
    <source>
        <dbReference type="ARBA" id="ARBA00022692"/>
    </source>
</evidence>
<dbReference type="EMBL" id="MF043978">
    <property type="protein sequence ID" value="ARW70209.1"/>
    <property type="molecule type" value="Genomic_DNA"/>
</dbReference>
<comment type="function">
    <text evidence="1">Core subunit of the mitochondrial membrane respiratory chain NADH dehydrogenase (Complex I) that is believed to belong to the minimal assembly required for catalysis. Complex I functions in the transfer of electrons from NADH to the respiratory chain. The immediate electron acceptor for the enzyme is believed to be ubiquinone.</text>
</comment>
<dbReference type="GO" id="GO:0006120">
    <property type="term" value="P:mitochondrial electron transport, NADH to ubiquinone"/>
    <property type="evidence" value="ECO:0007669"/>
    <property type="project" value="InterPro"/>
</dbReference>
<dbReference type="RefSeq" id="YP_009400052.1">
    <property type="nucleotide sequence ID" value="NC_035301.1"/>
</dbReference>
<dbReference type="GO" id="GO:0005743">
    <property type="term" value="C:mitochondrial inner membrane"/>
    <property type="evidence" value="ECO:0007669"/>
    <property type="project" value="UniProtKB-SubCell"/>
</dbReference>